<feature type="domain" description="Reverse transcriptase" evidence="10">
    <location>
        <begin position="333"/>
        <end position="512"/>
    </location>
</feature>
<dbReference type="GO" id="GO:0015074">
    <property type="term" value="P:DNA integration"/>
    <property type="evidence" value="ECO:0007669"/>
    <property type="project" value="UniProtKB-KW"/>
</dbReference>
<dbReference type="InterPro" id="IPR041577">
    <property type="entry name" value="RT_RNaseH_2"/>
</dbReference>
<keyword evidence="5" id="KW-0460">Magnesium</keyword>
<dbReference type="SUPFAM" id="SSF50630">
    <property type="entry name" value="Acid proteases"/>
    <property type="match status" value="1"/>
</dbReference>
<keyword evidence="3" id="KW-0540">Nuclease</keyword>
<dbReference type="PANTHER" id="PTHR37984:SF5">
    <property type="entry name" value="PROTEIN NYNRIN-LIKE"/>
    <property type="match status" value="1"/>
</dbReference>
<evidence type="ECO:0000313" key="11">
    <source>
        <dbReference type="EMBL" id="KAJ4754249.1"/>
    </source>
</evidence>
<evidence type="ECO:0000256" key="5">
    <source>
        <dbReference type="ARBA" id="ARBA00022842"/>
    </source>
</evidence>
<keyword evidence="7" id="KW-0229">DNA integration</keyword>
<dbReference type="CDD" id="cd09274">
    <property type="entry name" value="RNase_HI_RT_Ty3"/>
    <property type="match status" value="1"/>
</dbReference>
<dbReference type="Pfam" id="PF00078">
    <property type="entry name" value="RVT_1"/>
    <property type="match status" value="1"/>
</dbReference>
<keyword evidence="4" id="KW-0378">Hydrolase</keyword>
<dbReference type="Pfam" id="PF17919">
    <property type="entry name" value="RT_RNaseH_2"/>
    <property type="match status" value="1"/>
</dbReference>
<dbReference type="GO" id="GO:0004519">
    <property type="term" value="F:endonuclease activity"/>
    <property type="evidence" value="ECO:0007669"/>
    <property type="project" value="UniProtKB-KW"/>
</dbReference>
<dbReference type="CDD" id="cd00303">
    <property type="entry name" value="retropepsin_like"/>
    <property type="match status" value="1"/>
</dbReference>
<reference evidence="11" key="1">
    <citation type="submission" date="2022-08" db="EMBL/GenBank/DDBJ databases">
        <authorList>
            <person name="Marques A."/>
        </authorList>
    </citation>
    <scope>NUCLEOTIDE SEQUENCE</scope>
    <source>
        <strain evidence="11">RhyPub2mFocal</strain>
        <tissue evidence="11">Leaves</tissue>
    </source>
</reference>
<dbReference type="GO" id="GO:0004190">
    <property type="term" value="F:aspartic-type endopeptidase activity"/>
    <property type="evidence" value="ECO:0007669"/>
    <property type="project" value="InterPro"/>
</dbReference>
<dbReference type="FunFam" id="3.30.70.270:FF:000020">
    <property type="entry name" value="Transposon Tf2-6 polyprotein-like Protein"/>
    <property type="match status" value="1"/>
</dbReference>
<evidence type="ECO:0000256" key="8">
    <source>
        <dbReference type="ARBA" id="ARBA00023268"/>
    </source>
</evidence>
<dbReference type="Gene3D" id="3.30.70.270">
    <property type="match status" value="2"/>
</dbReference>
<evidence type="ECO:0000256" key="2">
    <source>
        <dbReference type="ARBA" id="ARBA00022695"/>
    </source>
</evidence>
<keyword evidence="2" id="KW-0548">Nucleotidyltransferase</keyword>
<keyword evidence="6" id="KW-0694">RNA-binding</keyword>
<dbReference type="Gene3D" id="3.10.20.370">
    <property type="match status" value="1"/>
</dbReference>
<evidence type="ECO:0000256" key="6">
    <source>
        <dbReference type="ARBA" id="ARBA00022884"/>
    </source>
</evidence>
<dbReference type="InterPro" id="IPR000477">
    <property type="entry name" value="RT_dom"/>
</dbReference>
<feature type="region of interest" description="Disordered" evidence="9">
    <location>
        <begin position="1"/>
        <end position="21"/>
    </location>
</feature>
<keyword evidence="1" id="KW-0808">Transferase</keyword>
<dbReference type="Gene3D" id="3.10.10.10">
    <property type="entry name" value="HIV Type 1 Reverse Transcriptase, subunit A, domain 1"/>
    <property type="match status" value="1"/>
</dbReference>
<evidence type="ECO:0000313" key="12">
    <source>
        <dbReference type="Proteomes" id="UP001140206"/>
    </source>
</evidence>
<dbReference type="InterPro" id="IPR043502">
    <property type="entry name" value="DNA/RNA_pol_sf"/>
</dbReference>
<evidence type="ECO:0000256" key="7">
    <source>
        <dbReference type="ARBA" id="ARBA00022908"/>
    </source>
</evidence>
<evidence type="ECO:0000259" key="10">
    <source>
        <dbReference type="PROSITE" id="PS50878"/>
    </source>
</evidence>
<dbReference type="Proteomes" id="UP001140206">
    <property type="component" value="Chromosome 5"/>
</dbReference>
<feature type="compositionally biased region" description="Polar residues" evidence="9">
    <location>
        <begin position="1"/>
        <end position="10"/>
    </location>
</feature>
<proteinExistence type="predicted"/>
<dbReference type="InterPro" id="IPR050951">
    <property type="entry name" value="Retrovirus_Pol_polyprotein"/>
</dbReference>
<protein>
    <submittedName>
        <fullName evidence="11">Polyprotein</fullName>
    </submittedName>
</protein>
<sequence>MHGQIRQNANPRPDIDRRGPQTLLPKIEFPNFDGEDPVNWLMECNYYFEMYQVAEVYKSRLDVLHFTKEVKDWYRGVQTGNHMLPWKKFNKVSRMHPIEEFKRCHQVNKVDEYVKQFEKIRMRVLLISNAFTEEDFKIEFVCGLKEEIRGMVKLFKPVSLNKAVNVITDQGDYIVEEEISTDESIEEECEVEEVEQAVISMFSPDKKTVSAMRFKGQIGKTPVYALVDSGSTHSFINPEIITCLQVPVTQTNSMVVMVANGGQMVIDTKCDSLQFSIQGHDFVKDMSGVGLPPRRGIDHQIPLTPDAKPVNLRPYRYSYFQKLEIEKIIEELLKNAVIQNSNSPYASPVLLVRKKDGGWRMCVDYRKLNNQTVKDKFPIPIIEDLLDELHGARYFSKIDLKLGYHQIRMADADVQKTSFRTHEGHYEFPVMPFGLSNAPATFQALMNQIFKQQLRKFILVFFDDILVYRKTLEEHEQHLKVALSILKENKLCAKMSKCEFGSEKLEYLGHIISAEGIATDPKKVEVMKNWPRPKNVKELRSFLGLTGYYRRFVKGYGAISKPLTNQLKKNAFCWGEEPEQAFKLLKQAMSKVPVLDMSDFSKPFIIETDASDLGIGAVLMQGRRPMAYFSKSLCEKNKGLSTYEKEFLALLTAVQKWRHYLIGGPFVIKTDQISLKHLLEQRVNHVMQHKGLCKLLGLDYTIEYKKGVDNRVADVLSRVQGYESSVKEEKKELIAVSELIPSWQEELKLSYEGDSWIQKAMEKERLEEPTNTHYTIHNGLLRYKGRLCVGEKDNWR</sequence>
<evidence type="ECO:0000256" key="9">
    <source>
        <dbReference type="SAM" id="MobiDB-lite"/>
    </source>
</evidence>
<name>A0AAV8CFJ6_9POAL</name>
<dbReference type="GO" id="GO:0006508">
    <property type="term" value="P:proteolysis"/>
    <property type="evidence" value="ECO:0007669"/>
    <property type="project" value="InterPro"/>
</dbReference>
<dbReference type="PROSITE" id="PS50878">
    <property type="entry name" value="RT_POL"/>
    <property type="match status" value="1"/>
</dbReference>
<dbReference type="InterPro" id="IPR043128">
    <property type="entry name" value="Rev_trsase/Diguanyl_cyclase"/>
</dbReference>
<evidence type="ECO:0000256" key="4">
    <source>
        <dbReference type="ARBA" id="ARBA00022759"/>
    </source>
</evidence>
<dbReference type="CDD" id="cd01647">
    <property type="entry name" value="RT_LTR"/>
    <property type="match status" value="1"/>
</dbReference>
<organism evidence="11 12">
    <name type="scientific">Rhynchospora pubera</name>
    <dbReference type="NCBI Taxonomy" id="906938"/>
    <lineage>
        <taxon>Eukaryota</taxon>
        <taxon>Viridiplantae</taxon>
        <taxon>Streptophyta</taxon>
        <taxon>Embryophyta</taxon>
        <taxon>Tracheophyta</taxon>
        <taxon>Spermatophyta</taxon>
        <taxon>Magnoliopsida</taxon>
        <taxon>Liliopsida</taxon>
        <taxon>Poales</taxon>
        <taxon>Cyperaceae</taxon>
        <taxon>Cyperoideae</taxon>
        <taxon>Rhynchosporeae</taxon>
        <taxon>Rhynchospora</taxon>
    </lineage>
</organism>
<keyword evidence="8" id="KW-0511">Multifunctional enzyme</keyword>
<dbReference type="InterPro" id="IPR021109">
    <property type="entry name" value="Peptidase_aspartic_dom_sf"/>
</dbReference>
<dbReference type="GO" id="GO:0016779">
    <property type="term" value="F:nucleotidyltransferase activity"/>
    <property type="evidence" value="ECO:0007669"/>
    <property type="project" value="UniProtKB-KW"/>
</dbReference>
<dbReference type="GO" id="GO:0003723">
    <property type="term" value="F:RNA binding"/>
    <property type="evidence" value="ECO:0007669"/>
    <property type="project" value="UniProtKB-KW"/>
</dbReference>
<gene>
    <name evidence="11" type="ORF">LUZ62_088654</name>
</gene>
<evidence type="ECO:0000256" key="3">
    <source>
        <dbReference type="ARBA" id="ARBA00022722"/>
    </source>
</evidence>
<dbReference type="EMBL" id="JAMFTS010000005">
    <property type="protein sequence ID" value="KAJ4754249.1"/>
    <property type="molecule type" value="Genomic_DNA"/>
</dbReference>
<dbReference type="SUPFAM" id="SSF56672">
    <property type="entry name" value="DNA/RNA polymerases"/>
    <property type="match status" value="1"/>
</dbReference>
<dbReference type="InterPro" id="IPR001969">
    <property type="entry name" value="Aspartic_peptidase_AS"/>
</dbReference>
<dbReference type="PROSITE" id="PS00141">
    <property type="entry name" value="ASP_PROTEASE"/>
    <property type="match status" value="1"/>
</dbReference>
<keyword evidence="12" id="KW-1185">Reference proteome</keyword>
<comment type="caution">
    <text evidence="11">The sequence shown here is derived from an EMBL/GenBank/DDBJ whole genome shotgun (WGS) entry which is preliminary data.</text>
</comment>
<accession>A0AAV8CFJ6</accession>
<dbReference type="FunFam" id="3.10.20.370:FF:000001">
    <property type="entry name" value="Retrovirus-related Pol polyprotein from transposon 17.6-like protein"/>
    <property type="match status" value="1"/>
</dbReference>
<dbReference type="Gene3D" id="2.40.70.10">
    <property type="entry name" value="Acid Proteases"/>
    <property type="match status" value="1"/>
</dbReference>
<dbReference type="Pfam" id="PF08284">
    <property type="entry name" value="RVP_2"/>
    <property type="match status" value="1"/>
</dbReference>
<evidence type="ECO:0000256" key="1">
    <source>
        <dbReference type="ARBA" id="ARBA00022679"/>
    </source>
</evidence>
<dbReference type="AlphaFoldDB" id="A0AAV8CFJ6"/>
<dbReference type="PANTHER" id="PTHR37984">
    <property type="entry name" value="PROTEIN CBG26694"/>
    <property type="match status" value="1"/>
</dbReference>
<keyword evidence="4" id="KW-0255">Endonuclease</keyword>